<dbReference type="AlphaFoldDB" id="A0A6P6A0Z4"/>
<evidence type="ECO:0000256" key="1">
    <source>
        <dbReference type="ARBA" id="ARBA00004123"/>
    </source>
</evidence>
<comment type="similarity">
    <text evidence="2">Belongs to the EAF6 family.</text>
</comment>
<feature type="compositionally biased region" description="Basic and acidic residues" evidence="9">
    <location>
        <begin position="110"/>
        <end position="121"/>
    </location>
</feature>
<proteinExistence type="inferred from homology"/>
<protein>
    <submittedName>
        <fullName evidence="11">Uncharacterized protein LOC111305288 isoform X3</fullName>
    </submittedName>
</protein>
<dbReference type="GO" id="GO:0005634">
    <property type="term" value="C:nucleus"/>
    <property type="evidence" value="ECO:0007669"/>
    <property type="project" value="UniProtKB-SubCell"/>
</dbReference>
<evidence type="ECO:0000256" key="5">
    <source>
        <dbReference type="ARBA" id="ARBA00023054"/>
    </source>
</evidence>
<keyword evidence="6" id="KW-0804">Transcription</keyword>
<name>A0A6P6A0Z4_DURZI</name>
<gene>
    <name evidence="11" type="primary">LOC111305288</name>
</gene>
<dbReference type="RefSeq" id="XP_022758405.1">
    <property type="nucleotide sequence ID" value="XM_022902670.1"/>
</dbReference>
<evidence type="ECO:0000256" key="9">
    <source>
        <dbReference type="SAM" id="MobiDB-lite"/>
    </source>
</evidence>
<keyword evidence="10" id="KW-1185">Reference proteome</keyword>
<sequence length="132" mass="14842">MDHDGQRGSSTPSAMLASLLSRRAKLQEELRNIERQVYDMETSYLQDPSQCGNVLKGFEGFLSSSKNTALLKRLLLVEMQMGNQIMVLVGLREEVTLPMGSKGKPKKGRAREAKRMRHSSEPDYDDDPDVTL</sequence>
<feature type="coiled-coil region" evidence="8">
    <location>
        <begin position="16"/>
        <end position="43"/>
    </location>
</feature>
<dbReference type="PANTHER" id="PTHR13476">
    <property type="entry name" value="CHROMATIN MODIFICATION-RELATED PROTEIN MEAF6"/>
    <property type="match status" value="1"/>
</dbReference>
<keyword evidence="4" id="KW-0805">Transcription regulation</keyword>
<dbReference type="GO" id="GO:0000123">
    <property type="term" value="C:histone acetyltransferase complex"/>
    <property type="evidence" value="ECO:0007669"/>
    <property type="project" value="InterPro"/>
</dbReference>
<evidence type="ECO:0000256" key="8">
    <source>
        <dbReference type="SAM" id="Coils"/>
    </source>
</evidence>
<keyword evidence="3" id="KW-0156">Chromatin regulator</keyword>
<feature type="region of interest" description="Disordered" evidence="9">
    <location>
        <begin position="96"/>
        <end position="132"/>
    </location>
</feature>
<dbReference type="Proteomes" id="UP000515121">
    <property type="component" value="Unplaced"/>
</dbReference>
<reference evidence="11" key="1">
    <citation type="submission" date="2025-08" db="UniProtKB">
        <authorList>
            <consortium name="RefSeq"/>
        </authorList>
    </citation>
    <scope>IDENTIFICATION</scope>
    <source>
        <tissue evidence="11">Fruit stalk</tissue>
    </source>
</reference>
<evidence type="ECO:0000256" key="3">
    <source>
        <dbReference type="ARBA" id="ARBA00022853"/>
    </source>
</evidence>
<keyword evidence="5 8" id="KW-0175">Coiled coil</keyword>
<organism evidence="10 11">
    <name type="scientific">Durio zibethinus</name>
    <name type="common">Durian</name>
    <dbReference type="NCBI Taxonomy" id="66656"/>
    <lineage>
        <taxon>Eukaryota</taxon>
        <taxon>Viridiplantae</taxon>
        <taxon>Streptophyta</taxon>
        <taxon>Embryophyta</taxon>
        <taxon>Tracheophyta</taxon>
        <taxon>Spermatophyta</taxon>
        <taxon>Magnoliopsida</taxon>
        <taxon>eudicotyledons</taxon>
        <taxon>Gunneridae</taxon>
        <taxon>Pentapetalae</taxon>
        <taxon>rosids</taxon>
        <taxon>malvids</taxon>
        <taxon>Malvales</taxon>
        <taxon>Malvaceae</taxon>
        <taxon>Helicteroideae</taxon>
        <taxon>Durio</taxon>
    </lineage>
</organism>
<dbReference type="Pfam" id="PF09340">
    <property type="entry name" value="NuA4"/>
    <property type="match status" value="1"/>
</dbReference>
<accession>A0A6P6A0Z4</accession>
<evidence type="ECO:0000313" key="10">
    <source>
        <dbReference type="Proteomes" id="UP000515121"/>
    </source>
</evidence>
<evidence type="ECO:0000256" key="4">
    <source>
        <dbReference type="ARBA" id="ARBA00023015"/>
    </source>
</evidence>
<dbReference type="GO" id="GO:0006325">
    <property type="term" value="P:chromatin organization"/>
    <property type="evidence" value="ECO:0007669"/>
    <property type="project" value="UniProtKB-KW"/>
</dbReference>
<dbReference type="GeneID" id="111305288"/>
<evidence type="ECO:0000256" key="7">
    <source>
        <dbReference type="ARBA" id="ARBA00023242"/>
    </source>
</evidence>
<keyword evidence="7" id="KW-0539">Nucleus</keyword>
<comment type="subcellular location">
    <subcellularLocation>
        <location evidence="1">Nucleus</location>
    </subcellularLocation>
</comment>
<evidence type="ECO:0000256" key="2">
    <source>
        <dbReference type="ARBA" id="ARBA00010916"/>
    </source>
</evidence>
<evidence type="ECO:0000313" key="11">
    <source>
        <dbReference type="RefSeq" id="XP_022758405.1"/>
    </source>
</evidence>
<feature type="compositionally biased region" description="Acidic residues" evidence="9">
    <location>
        <begin position="122"/>
        <end position="132"/>
    </location>
</feature>
<evidence type="ECO:0000256" key="6">
    <source>
        <dbReference type="ARBA" id="ARBA00023163"/>
    </source>
</evidence>
<dbReference type="InterPro" id="IPR015418">
    <property type="entry name" value="Eaf6"/>
</dbReference>